<dbReference type="InterPro" id="IPR017568">
    <property type="entry name" value="3-oxoacyl-ACP_synth-2"/>
</dbReference>
<evidence type="ECO:0000256" key="5">
    <source>
        <dbReference type="ARBA" id="ARBA00022516"/>
    </source>
</evidence>
<dbReference type="CDD" id="cd00834">
    <property type="entry name" value="KAS_I_II"/>
    <property type="match status" value="1"/>
</dbReference>
<keyword evidence="9 11" id="KW-0275">Fatty acid biosynthesis</keyword>
<dbReference type="PANTHER" id="PTHR11712">
    <property type="entry name" value="POLYKETIDE SYNTHASE-RELATED"/>
    <property type="match status" value="1"/>
</dbReference>
<comment type="similarity">
    <text evidence="2 11 13">Belongs to the thiolase-like superfamily. Beta-ketoacyl-ACP synthases family.</text>
</comment>
<dbReference type="InterPro" id="IPR020841">
    <property type="entry name" value="PKS_Beta-ketoAc_synthase_dom"/>
</dbReference>
<dbReference type="NCBIfam" id="NF004970">
    <property type="entry name" value="PRK06333.1"/>
    <property type="match status" value="1"/>
</dbReference>
<evidence type="ECO:0000256" key="13">
    <source>
        <dbReference type="RuleBase" id="RU003694"/>
    </source>
</evidence>
<proteinExistence type="inferred from homology"/>
<dbReference type="UniPathway" id="UPA00094"/>
<keyword evidence="7" id="KW-0276">Fatty acid metabolism</keyword>
<comment type="pathway">
    <text evidence="1 11">Lipid metabolism; fatty acid biosynthesis.</text>
</comment>
<dbReference type="InterPro" id="IPR014030">
    <property type="entry name" value="Ketoacyl_synth_N"/>
</dbReference>
<dbReference type="Gene3D" id="3.40.47.10">
    <property type="match status" value="1"/>
</dbReference>
<dbReference type="AlphaFoldDB" id="Q1D343"/>
<keyword evidence="6 11" id="KW-0808">Transferase</keyword>
<evidence type="ECO:0000313" key="15">
    <source>
        <dbReference type="EMBL" id="ABF90877.1"/>
    </source>
</evidence>
<dbReference type="PROSITE" id="PS52004">
    <property type="entry name" value="KS3_2"/>
    <property type="match status" value="1"/>
</dbReference>
<dbReference type="FunFam" id="3.40.47.10:FF:000009">
    <property type="entry name" value="3-oxoacyl-[acyl-carrier-protein] synthase 2"/>
    <property type="match status" value="1"/>
</dbReference>
<evidence type="ECO:0000256" key="4">
    <source>
        <dbReference type="ARBA" id="ARBA00014657"/>
    </source>
</evidence>
<dbReference type="GO" id="GO:0004315">
    <property type="term" value="F:3-oxoacyl-[acyl-carrier-protein] synthase activity"/>
    <property type="evidence" value="ECO:0007669"/>
    <property type="project" value="UniProtKB-UniRule"/>
</dbReference>
<dbReference type="PROSITE" id="PS00606">
    <property type="entry name" value="KS3_1"/>
    <property type="match status" value="1"/>
</dbReference>
<evidence type="ECO:0000256" key="10">
    <source>
        <dbReference type="ARBA" id="ARBA00023315"/>
    </source>
</evidence>
<dbReference type="EnsemblBacteria" id="ABF90877">
    <property type="protein sequence ID" value="ABF90877"/>
    <property type="gene ID" value="MXAN_4768"/>
</dbReference>
<dbReference type="STRING" id="246197.MXAN_4768"/>
<reference evidence="15 16" key="1">
    <citation type="journal article" date="2006" name="Proc. Natl. Acad. Sci. U.S.A.">
        <title>Evolution of sensory complexity recorded in a myxobacterial genome.</title>
        <authorList>
            <person name="Goldman B.S."/>
            <person name="Nierman W.C."/>
            <person name="Kaiser D."/>
            <person name="Slater S.C."/>
            <person name="Durkin A.S."/>
            <person name="Eisen J.A."/>
            <person name="Ronning C.M."/>
            <person name="Barbazuk W.B."/>
            <person name="Blanchard M."/>
            <person name="Field C."/>
            <person name="Halling C."/>
            <person name="Hinkle G."/>
            <person name="Iartchuk O."/>
            <person name="Kim H.S."/>
            <person name="Mackenzie C."/>
            <person name="Madupu R."/>
            <person name="Miller N."/>
            <person name="Shvartsbeyn A."/>
            <person name="Sullivan S.A."/>
            <person name="Vaudin M."/>
            <person name="Wiegand R."/>
            <person name="Kaplan H.B."/>
        </authorList>
    </citation>
    <scope>NUCLEOTIDE SEQUENCE [LARGE SCALE GENOMIC DNA]</scope>
    <source>
        <strain evidence="16">DK1622</strain>
    </source>
</reference>
<evidence type="ECO:0000313" key="16">
    <source>
        <dbReference type="Proteomes" id="UP000002402"/>
    </source>
</evidence>
<evidence type="ECO:0000256" key="9">
    <source>
        <dbReference type="ARBA" id="ARBA00023160"/>
    </source>
</evidence>
<gene>
    <name evidence="15" type="primary">fabF</name>
    <name evidence="15" type="ordered locus">MXAN_4768</name>
</gene>
<dbReference type="RefSeq" id="WP_011554755.1">
    <property type="nucleotide sequence ID" value="NC_008095.1"/>
</dbReference>
<comment type="catalytic activity">
    <reaction evidence="11">
        <text>(9Z)-hexadecenoyl-[ACP] + malonyl-[ACP] + H(+) = 3-oxo-(11Z)-octadecenoyl-[ACP] + holo-[ACP] + CO2</text>
        <dbReference type="Rhea" id="RHEA:55040"/>
        <dbReference type="Rhea" id="RHEA-COMP:9623"/>
        <dbReference type="Rhea" id="RHEA-COMP:9685"/>
        <dbReference type="Rhea" id="RHEA-COMP:10800"/>
        <dbReference type="Rhea" id="RHEA-COMP:14074"/>
        <dbReference type="ChEBI" id="CHEBI:15378"/>
        <dbReference type="ChEBI" id="CHEBI:16526"/>
        <dbReference type="ChEBI" id="CHEBI:64479"/>
        <dbReference type="ChEBI" id="CHEBI:78449"/>
        <dbReference type="ChEBI" id="CHEBI:83989"/>
        <dbReference type="ChEBI" id="CHEBI:138538"/>
        <dbReference type="EC" id="2.3.1.179"/>
    </reaction>
</comment>
<dbReference type="InterPro" id="IPR000794">
    <property type="entry name" value="Beta-ketoacyl_synthase"/>
</dbReference>
<dbReference type="GO" id="GO:0006633">
    <property type="term" value="P:fatty acid biosynthetic process"/>
    <property type="evidence" value="ECO:0007669"/>
    <property type="project" value="UniProtKB-UniRule"/>
</dbReference>
<organism evidence="15 16">
    <name type="scientific">Myxococcus xanthus (strain DK1622)</name>
    <dbReference type="NCBI Taxonomy" id="246197"/>
    <lineage>
        <taxon>Bacteria</taxon>
        <taxon>Pseudomonadati</taxon>
        <taxon>Myxococcota</taxon>
        <taxon>Myxococcia</taxon>
        <taxon>Myxococcales</taxon>
        <taxon>Cystobacterineae</taxon>
        <taxon>Myxococcaceae</taxon>
        <taxon>Myxococcus</taxon>
    </lineage>
</organism>
<dbReference type="SMART" id="SM00825">
    <property type="entry name" value="PKS_KS"/>
    <property type="match status" value="1"/>
</dbReference>
<dbReference type="OrthoDB" id="9808669at2"/>
<keyword evidence="16" id="KW-1185">Reference proteome</keyword>
<dbReference type="HOGENOM" id="CLU_000022_69_2_7"/>
<dbReference type="InterPro" id="IPR018201">
    <property type="entry name" value="Ketoacyl_synth_AS"/>
</dbReference>
<evidence type="ECO:0000256" key="11">
    <source>
        <dbReference type="PIRNR" id="PIRNR000447"/>
    </source>
</evidence>
<dbReference type="EMBL" id="CP000113">
    <property type="protein sequence ID" value="ABF90877.1"/>
    <property type="molecule type" value="Genomic_DNA"/>
</dbReference>
<dbReference type="eggNOG" id="COG0304">
    <property type="taxonomic scope" value="Bacteria"/>
</dbReference>
<dbReference type="GeneID" id="41362067"/>
<dbReference type="Pfam" id="PF00109">
    <property type="entry name" value="ketoacyl-synt"/>
    <property type="match status" value="1"/>
</dbReference>
<comment type="catalytic activity">
    <reaction evidence="11">
        <text>a fatty acyl-[ACP] + malonyl-[ACP] + H(+) = a 3-oxoacyl-[ACP] + holo-[ACP] + CO2</text>
        <dbReference type="Rhea" id="RHEA:22836"/>
        <dbReference type="Rhea" id="RHEA-COMP:9623"/>
        <dbReference type="Rhea" id="RHEA-COMP:9685"/>
        <dbReference type="Rhea" id="RHEA-COMP:9916"/>
        <dbReference type="Rhea" id="RHEA-COMP:14125"/>
        <dbReference type="ChEBI" id="CHEBI:15378"/>
        <dbReference type="ChEBI" id="CHEBI:16526"/>
        <dbReference type="ChEBI" id="CHEBI:64479"/>
        <dbReference type="ChEBI" id="CHEBI:78449"/>
        <dbReference type="ChEBI" id="CHEBI:78776"/>
        <dbReference type="ChEBI" id="CHEBI:138651"/>
    </reaction>
</comment>
<evidence type="ECO:0000256" key="3">
    <source>
        <dbReference type="ARBA" id="ARBA00012356"/>
    </source>
</evidence>
<evidence type="ECO:0000256" key="8">
    <source>
        <dbReference type="ARBA" id="ARBA00023098"/>
    </source>
</evidence>
<accession>Q1D343</accession>
<keyword evidence="8" id="KW-0443">Lipid metabolism</keyword>
<dbReference type="InterPro" id="IPR016039">
    <property type="entry name" value="Thiolase-like"/>
</dbReference>
<protein>
    <recommendedName>
        <fullName evidence="4 11">3-oxoacyl-[acyl-carrier-protein] synthase 2</fullName>
        <ecNumber evidence="3 11">2.3.1.179</ecNumber>
    </recommendedName>
</protein>
<dbReference type="Proteomes" id="UP000002402">
    <property type="component" value="Chromosome"/>
</dbReference>
<dbReference type="KEGG" id="mxa:MXAN_4768"/>
<feature type="active site" description="For beta-ketoacyl synthase activity" evidence="12">
    <location>
        <position position="169"/>
    </location>
</feature>
<evidence type="ECO:0000256" key="6">
    <source>
        <dbReference type="ARBA" id="ARBA00022679"/>
    </source>
</evidence>
<feature type="domain" description="Ketosynthase family 3 (KS3)" evidence="14">
    <location>
        <begin position="3"/>
        <end position="416"/>
    </location>
</feature>
<dbReference type="NCBIfam" id="TIGR03150">
    <property type="entry name" value="fabF"/>
    <property type="match status" value="1"/>
</dbReference>
<dbReference type="SUPFAM" id="SSF53901">
    <property type="entry name" value="Thiolase-like"/>
    <property type="match status" value="2"/>
</dbReference>
<dbReference type="EC" id="2.3.1.179" evidence="3 11"/>
<comment type="function">
    <text evidence="11">Involved in the type II fatty acid elongation cycle. Catalyzes the elongation of a wide range of acyl-ACP by the addition of two carbons from malonyl-ACP to an acyl acceptor. Can efficiently catalyze the conversion of palmitoleoyl-ACP (cis-hexadec-9-enoyl-ACP) to cis-vaccenoyl-ACP (cis-octadec-11-enoyl-ACP), an essential step in the thermal regulation of fatty acid composition.</text>
</comment>
<sequence length="417" mass="43914">MSQRRVVVTGTGLVSALGTGTEKNWQALIAGKSGIAQVTRFDVGKIDTRIAGEVKDFEPEAFIEKREVRRMDLYAQFALAAAQMAVTESGIPIGPDAPHGYIPEKVGVIVGSGIGGISSLEEQHRKGLEKGFDRLSPFFIIQMIINMAPGLISMRYNCKGPNWAPVSACATSAHAIGEAWKSIRLGETDAVIAGGAEAAITPLGLGGFSVMKALSTRNDDPAGASRPFDKDRDGFVMGEGAGILVLEEMEAAKKRGANILAEVVGYGANSDAYHVTQPAPEGEGAARCMRLALQSAGMNPEDVGYINAHGTSTPFNDANETKAIKTVFGDHARKIAVSSTKSMTGHMLGAAGGFEGVVSALALARNILPPTINQTTPDPDCDLDYVPNQAREARVDAVMSNSFGFGGTNAVLVFKRF</sequence>
<dbReference type="NCBIfam" id="NF005589">
    <property type="entry name" value="PRK07314.1"/>
    <property type="match status" value="1"/>
</dbReference>
<keyword evidence="10 11" id="KW-0012">Acyltransferase</keyword>
<evidence type="ECO:0000256" key="12">
    <source>
        <dbReference type="PIRSR" id="PIRSR000447-1"/>
    </source>
</evidence>
<dbReference type="InterPro" id="IPR014031">
    <property type="entry name" value="Ketoacyl_synth_C"/>
</dbReference>
<evidence type="ECO:0000256" key="2">
    <source>
        <dbReference type="ARBA" id="ARBA00008467"/>
    </source>
</evidence>
<dbReference type="GO" id="GO:0005829">
    <property type="term" value="C:cytosol"/>
    <property type="evidence" value="ECO:0007669"/>
    <property type="project" value="TreeGrafter"/>
</dbReference>
<dbReference type="PANTHER" id="PTHR11712:SF336">
    <property type="entry name" value="3-OXOACYL-[ACYL-CARRIER-PROTEIN] SYNTHASE, MITOCHONDRIAL"/>
    <property type="match status" value="1"/>
</dbReference>
<dbReference type="Pfam" id="PF02801">
    <property type="entry name" value="Ketoacyl-synt_C"/>
    <property type="match status" value="1"/>
</dbReference>
<keyword evidence="5 11" id="KW-0444">Lipid biosynthesis</keyword>
<evidence type="ECO:0000256" key="7">
    <source>
        <dbReference type="ARBA" id="ARBA00022832"/>
    </source>
</evidence>
<evidence type="ECO:0000259" key="14">
    <source>
        <dbReference type="PROSITE" id="PS52004"/>
    </source>
</evidence>
<name>Q1D343_MYXXD</name>
<evidence type="ECO:0000256" key="1">
    <source>
        <dbReference type="ARBA" id="ARBA00005194"/>
    </source>
</evidence>
<dbReference type="PIRSF" id="PIRSF000447">
    <property type="entry name" value="KAS_II"/>
    <property type="match status" value="1"/>
</dbReference>